<sequence length="208" mass="23242">MSNKASTVGSVVNVIGIVAVCVVLGAFIQGGSKDFWYMLLAGAIGLLVFCVGGYVFFGPVKNKQKLLEYKQRHEKMKAVIAECMNSSSAAEPPPKRRYSPSSVELVRQAERETLRQRRQGEKTVPPEERDERSSSRQARSPNTNQATRPPRPNEQGKAVRPRKDATTSRSRKPKDEHSLPLFSENEPSPAREDLVTARKDLVIDEFFL</sequence>
<evidence type="ECO:0000256" key="2">
    <source>
        <dbReference type="SAM" id="Phobius"/>
    </source>
</evidence>
<accession>V5YPD6</accession>
<protein>
    <recommendedName>
        <fullName evidence="4">Transmembrane protein</fullName>
    </recommendedName>
</protein>
<organism evidence="3">
    <name type="scientific">Burkholderia sp. M701</name>
    <dbReference type="NCBI Taxonomy" id="326454"/>
    <lineage>
        <taxon>Bacteria</taxon>
        <taxon>Pseudomonadati</taxon>
        <taxon>Pseudomonadota</taxon>
        <taxon>Betaproteobacteria</taxon>
        <taxon>Burkholderiales</taxon>
        <taxon>Burkholderiaceae</taxon>
        <taxon>Burkholderia</taxon>
    </lineage>
</organism>
<reference evidence="3" key="1">
    <citation type="journal article" date="2014" name="Microbiology">
        <title>A 2,4-dichlorophenoxyacetic acid degradation plasmid pM7012 discloses distribution of an unclassified megaplasmid group across bacterial species.</title>
        <authorList>
            <person name="Sakai Y."/>
            <person name="Ogawa N."/>
            <person name="Shimomura Y."/>
            <person name="Fujii T."/>
        </authorList>
    </citation>
    <scope>NUCLEOTIDE SEQUENCE</scope>
    <source>
        <strain evidence="3">M701</strain>
    </source>
</reference>
<dbReference type="EMBL" id="AB853026">
    <property type="protein sequence ID" value="BAO18796.1"/>
    <property type="molecule type" value="Genomic_DNA"/>
</dbReference>
<proteinExistence type="predicted"/>
<dbReference type="AlphaFoldDB" id="V5YPD6"/>
<dbReference type="RefSeq" id="WP_023842339.1">
    <property type="nucleotide sequence ID" value="NC_022995.1"/>
</dbReference>
<feature type="transmembrane region" description="Helical" evidence="2">
    <location>
        <begin position="7"/>
        <end position="29"/>
    </location>
</feature>
<keyword evidence="3" id="KW-0614">Plasmid</keyword>
<geneLocation type="plasmid" evidence="3">
    <name>pM7012</name>
</geneLocation>
<reference evidence="3" key="2">
    <citation type="submission" date="2024-06" db="EMBL/GenBank/DDBJ databases">
        <authorList>
            <person name="Sakai Y."/>
            <person name="Fujii T."/>
        </authorList>
    </citation>
    <scope>NUCLEOTIDE SEQUENCE</scope>
    <source>
        <strain evidence="3">M701</strain>
        <plasmid evidence="3">pM7012</plasmid>
    </source>
</reference>
<evidence type="ECO:0000313" key="3">
    <source>
        <dbReference type="EMBL" id="BAO18796.1"/>
    </source>
</evidence>
<evidence type="ECO:0000256" key="1">
    <source>
        <dbReference type="SAM" id="MobiDB-lite"/>
    </source>
</evidence>
<keyword evidence="2" id="KW-0812">Transmembrane</keyword>
<feature type="transmembrane region" description="Helical" evidence="2">
    <location>
        <begin position="35"/>
        <end position="57"/>
    </location>
</feature>
<keyword evidence="2" id="KW-1133">Transmembrane helix</keyword>
<feature type="region of interest" description="Disordered" evidence="1">
    <location>
        <begin position="85"/>
        <end position="193"/>
    </location>
</feature>
<keyword evidence="2" id="KW-0472">Membrane</keyword>
<name>V5YPD6_9BURK</name>
<feature type="compositionally biased region" description="Polar residues" evidence="1">
    <location>
        <begin position="135"/>
        <end position="147"/>
    </location>
</feature>
<evidence type="ECO:0008006" key="4">
    <source>
        <dbReference type="Google" id="ProtNLM"/>
    </source>
</evidence>
<feature type="compositionally biased region" description="Basic and acidic residues" evidence="1">
    <location>
        <begin position="107"/>
        <end position="134"/>
    </location>
</feature>